<keyword evidence="5 7" id="KW-1133">Transmembrane helix</keyword>
<evidence type="ECO:0000313" key="8">
    <source>
        <dbReference type="EMBL" id="RST97819.1"/>
    </source>
</evidence>
<evidence type="ECO:0000256" key="6">
    <source>
        <dbReference type="ARBA" id="ARBA00023136"/>
    </source>
</evidence>
<keyword evidence="3" id="KW-1003">Cell membrane</keyword>
<dbReference type="RefSeq" id="WP_126777940.1">
    <property type="nucleotide sequence ID" value="NZ_NGJU01000001.1"/>
</dbReference>
<proteinExistence type="inferred from homology"/>
<sequence length="171" mass="18737">MQTFFLASTFTFSGGLAMVPMLHQELVTDQNYLKSETFYHYVSLAQTVPGVTVITTACLLGEQVNGKAGRFFASLGAITPVLVIMTLLTMIYQSLPQGGVMLYVLTAIRGTAGVFILEAGIGMFPYIIKKRPKAWLLVCLTILAITIFHVPIGYIISSCFLLAIFSRKEIT</sequence>
<dbReference type="InterPro" id="IPR052518">
    <property type="entry name" value="CHR_Transporter"/>
</dbReference>
<evidence type="ECO:0000256" key="2">
    <source>
        <dbReference type="ARBA" id="ARBA00005262"/>
    </source>
</evidence>
<name>A0A429ZVK7_9ENTE</name>
<dbReference type="Pfam" id="PF02417">
    <property type="entry name" value="Chromate_transp"/>
    <property type="match status" value="1"/>
</dbReference>
<organism evidence="8 9">
    <name type="scientific">Vagococcus salmoninarum</name>
    <dbReference type="NCBI Taxonomy" id="2739"/>
    <lineage>
        <taxon>Bacteria</taxon>
        <taxon>Bacillati</taxon>
        <taxon>Bacillota</taxon>
        <taxon>Bacilli</taxon>
        <taxon>Lactobacillales</taxon>
        <taxon>Enterococcaceae</taxon>
        <taxon>Vagococcus</taxon>
    </lineage>
</organism>
<dbReference type="Proteomes" id="UP000287239">
    <property type="component" value="Unassembled WGS sequence"/>
</dbReference>
<accession>A0A429ZVK7</accession>
<feature type="transmembrane region" description="Helical" evidence="7">
    <location>
        <begin position="135"/>
        <end position="165"/>
    </location>
</feature>
<keyword evidence="4 7" id="KW-0812">Transmembrane</keyword>
<keyword evidence="9" id="KW-1185">Reference proteome</keyword>
<evidence type="ECO:0000313" key="9">
    <source>
        <dbReference type="Proteomes" id="UP000287239"/>
    </source>
</evidence>
<comment type="subcellular location">
    <subcellularLocation>
        <location evidence="1">Cell membrane</location>
        <topology evidence="1">Multi-pass membrane protein</topology>
    </subcellularLocation>
</comment>
<evidence type="ECO:0000256" key="4">
    <source>
        <dbReference type="ARBA" id="ARBA00022692"/>
    </source>
</evidence>
<evidence type="ECO:0000256" key="1">
    <source>
        <dbReference type="ARBA" id="ARBA00004651"/>
    </source>
</evidence>
<dbReference type="AlphaFoldDB" id="A0A429ZVK7"/>
<dbReference type="PANTHER" id="PTHR43663">
    <property type="entry name" value="CHROMATE TRANSPORT PROTEIN-RELATED"/>
    <property type="match status" value="1"/>
</dbReference>
<evidence type="ECO:0000256" key="7">
    <source>
        <dbReference type="SAM" id="Phobius"/>
    </source>
</evidence>
<dbReference type="EMBL" id="NGJU01000001">
    <property type="protein sequence ID" value="RST97819.1"/>
    <property type="molecule type" value="Genomic_DNA"/>
</dbReference>
<dbReference type="PANTHER" id="PTHR43663:SF1">
    <property type="entry name" value="CHROMATE TRANSPORTER"/>
    <property type="match status" value="1"/>
</dbReference>
<dbReference type="GO" id="GO:0015109">
    <property type="term" value="F:chromate transmembrane transporter activity"/>
    <property type="evidence" value="ECO:0007669"/>
    <property type="project" value="InterPro"/>
</dbReference>
<dbReference type="GeneID" id="98566844"/>
<evidence type="ECO:0000256" key="3">
    <source>
        <dbReference type="ARBA" id="ARBA00022475"/>
    </source>
</evidence>
<evidence type="ECO:0008006" key="10">
    <source>
        <dbReference type="Google" id="ProtNLM"/>
    </source>
</evidence>
<protein>
    <recommendedName>
        <fullName evidence="10">Chromate transporter</fullName>
    </recommendedName>
</protein>
<keyword evidence="6 7" id="KW-0472">Membrane</keyword>
<feature type="transmembrane region" description="Helical" evidence="7">
    <location>
        <begin position="101"/>
        <end position="128"/>
    </location>
</feature>
<dbReference type="InterPro" id="IPR003370">
    <property type="entry name" value="Chromate_transpt"/>
</dbReference>
<feature type="transmembrane region" description="Helical" evidence="7">
    <location>
        <begin position="72"/>
        <end position="95"/>
    </location>
</feature>
<comment type="caution">
    <text evidence="8">The sequence shown here is derived from an EMBL/GenBank/DDBJ whole genome shotgun (WGS) entry which is preliminary data.</text>
</comment>
<evidence type="ECO:0000256" key="5">
    <source>
        <dbReference type="ARBA" id="ARBA00022989"/>
    </source>
</evidence>
<dbReference type="OrthoDB" id="9027281at2"/>
<dbReference type="GO" id="GO:0005886">
    <property type="term" value="C:plasma membrane"/>
    <property type="evidence" value="ECO:0007669"/>
    <property type="project" value="UniProtKB-SubCell"/>
</dbReference>
<feature type="transmembrane region" description="Helical" evidence="7">
    <location>
        <begin position="41"/>
        <end position="60"/>
    </location>
</feature>
<gene>
    <name evidence="8" type="ORF">CBF35_00565</name>
</gene>
<reference evidence="8 9" key="1">
    <citation type="submission" date="2017-05" db="EMBL/GenBank/DDBJ databases">
        <title>Vagococcus spp. assemblies.</title>
        <authorList>
            <person name="Gulvik C.A."/>
        </authorList>
    </citation>
    <scope>NUCLEOTIDE SEQUENCE [LARGE SCALE GENOMIC DNA]</scope>
    <source>
        <strain evidence="8 9">NCFB 2777</strain>
    </source>
</reference>
<comment type="similarity">
    <text evidence="2">Belongs to the chromate ion transporter (CHR) (TC 2.A.51) family.</text>
</comment>